<reference evidence="1" key="1">
    <citation type="journal article" date="2020" name="Int. J. Syst. Evol. Microbiol.">
        <title>Aquipluma nitroreducens gen. nov. sp. nov., a novel facultatively anaerobic bacterium isolated from a freshwater lake.</title>
        <authorList>
            <person name="Watanabe M."/>
            <person name="Kojima H."/>
            <person name="Fukui M."/>
        </authorList>
    </citation>
    <scope>NUCLEOTIDE SEQUENCE</scope>
    <source>
        <strain evidence="1">MeG22</strain>
    </source>
</reference>
<organism evidence="1 2">
    <name type="scientific">Aquipluma nitroreducens</name>
    <dbReference type="NCBI Taxonomy" id="2010828"/>
    <lineage>
        <taxon>Bacteria</taxon>
        <taxon>Pseudomonadati</taxon>
        <taxon>Bacteroidota</taxon>
        <taxon>Bacteroidia</taxon>
        <taxon>Marinilabiliales</taxon>
        <taxon>Prolixibacteraceae</taxon>
        <taxon>Aquipluma</taxon>
    </lineage>
</organism>
<accession>A0A5K7S9C4</accession>
<dbReference type="KEGG" id="anf:AQPE_2207"/>
<keyword evidence="2" id="KW-1185">Reference proteome</keyword>
<dbReference type="Gene3D" id="3.90.79.10">
    <property type="entry name" value="Nucleoside Triphosphate Pyrophosphohydrolase"/>
    <property type="match status" value="1"/>
</dbReference>
<evidence type="ECO:0000313" key="2">
    <source>
        <dbReference type="Proteomes" id="UP001193389"/>
    </source>
</evidence>
<gene>
    <name evidence="1" type="ORF">AQPE_2207</name>
</gene>
<dbReference type="AlphaFoldDB" id="A0A5K7S9C4"/>
<evidence type="ECO:0000313" key="1">
    <source>
        <dbReference type="EMBL" id="BBE18047.1"/>
    </source>
</evidence>
<dbReference type="InterPro" id="IPR015797">
    <property type="entry name" value="NUDIX_hydrolase-like_dom_sf"/>
</dbReference>
<sequence>MTIIRNLYNPKFFSKMSNTTIQTLTFIFDNTTDHILLHQIAEDGPLKRKHSGIKGNIGLLEDMRDAAIRSIQETSGLEVSEAVLRGVVKAIQATTGSSTVYMVYESAKFPENWRTSFRDASNGSIFWIFSIYKWRALFRKLCPTFSTVKVSLMEQFIWVVRMRSLVPTSGFVIQSDRRIRGISTFKFLHLHQ</sequence>
<name>A0A5K7S9C4_9BACT</name>
<evidence type="ECO:0008006" key="3">
    <source>
        <dbReference type="Google" id="ProtNLM"/>
    </source>
</evidence>
<dbReference type="SUPFAM" id="SSF55811">
    <property type="entry name" value="Nudix"/>
    <property type="match status" value="1"/>
</dbReference>
<protein>
    <recommendedName>
        <fullName evidence="3">Nudix hydrolase domain-containing protein</fullName>
    </recommendedName>
</protein>
<proteinExistence type="predicted"/>
<dbReference type="Proteomes" id="UP001193389">
    <property type="component" value="Chromosome"/>
</dbReference>
<dbReference type="EMBL" id="AP018694">
    <property type="protein sequence ID" value="BBE18047.1"/>
    <property type="molecule type" value="Genomic_DNA"/>
</dbReference>